<feature type="transmembrane region" description="Helical" evidence="2">
    <location>
        <begin position="130"/>
        <end position="151"/>
    </location>
</feature>
<name>A0A7R9M802_9ACAR</name>
<evidence type="ECO:0000313" key="5">
    <source>
        <dbReference type="Proteomes" id="UP000728032"/>
    </source>
</evidence>
<sequence length="261" mass="29282">MPAIIGPTDVNTSSPATTPVGPKPGVPRNVSMEKMAQGWVISWLPPLNTSVVVAYYRIEFKEEDNRWQYSEPIAKDTAYLVKNLEVGTKYTFRVWAYSILGNGEVSEPLEYRIPGAGDGIKGARAITAGIVGSVLFFVTAIVLSVCIVKICNKRKRRQMEKAYMMVTCPVMDGMNGGHHSHGDSPVPLKQYVLREAFSSSKKVFPFRKDSVHNTFNDDQLSPDMWPDVIVHPLEFSQLKRLEPIGEMTHTSRFHPLRDEEL</sequence>
<reference evidence="4" key="1">
    <citation type="submission" date="2020-11" db="EMBL/GenBank/DDBJ databases">
        <authorList>
            <person name="Tran Van P."/>
        </authorList>
    </citation>
    <scope>NUCLEOTIDE SEQUENCE</scope>
</reference>
<keyword evidence="2" id="KW-0472">Membrane</keyword>
<dbReference type="Proteomes" id="UP000728032">
    <property type="component" value="Unassembled WGS sequence"/>
</dbReference>
<dbReference type="Gene3D" id="2.60.40.10">
    <property type="entry name" value="Immunoglobulins"/>
    <property type="match status" value="1"/>
</dbReference>
<dbReference type="EMBL" id="CAJPVJ010008838">
    <property type="protein sequence ID" value="CAG2172184.1"/>
    <property type="molecule type" value="Genomic_DNA"/>
</dbReference>
<accession>A0A7R9M802</accession>
<keyword evidence="5" id="KW-1185">Reference proteome</keyword>
<evidence type="ECO:0000256" key="1">
    <source>
        <dbReference type="SAM" id="MobiDB-lite"/>
    </source>
</evidence>
<dbReference type="PROSITE" id="PS50853">
    <property type="entry name" value="FN3"/>
    <property type="match status" value="1"/>
</dbReference>
<evidence type="ECO:0000259" key="3">
    <source>
        <dbReference type="PROSITE" id="PS50853"/>
    </source>
</evidence>
<dbReference type="InterPro" id="IPR003961">
    <property type="entry name" value="FN3_dom"/>
</dbReference>
<dbReference type="Pfam" id="PF00041">
    <property type="entry name" value="fn3"/>
    <property type="match status" value="1"/>
</dbReference>
<feature type="region of interest" description="Disordered" evidence="1">
    <location>
        <begin position="1"/>
        <end position="28"/>
    </location>
</feature>
<dbReference type="InterPro" id="IPR036116">
    <property type="entry name" value="FN3_sf"/>
</dbReference>
<dbReference type="AlphaFoldDB" id="A0A7R9M802"/>
<dbReference type="SMART" id="SM00060">
    <property type="entry name" value="FN3"/>
    <property type="match status" value="1"/>
</dbReference>
<gene>
    <name evidence="4" type="ORF">ONB1V03_LOCUS11642</name>
</gene>
<proteinExistence type="predicted"/>
<organism evidence="4">
    <name type="scientific">Oppiella nova</name>
    <dbReference type="NCBI Taxonomy" id="334625"/>
    <lineage>
        <taxon>Eukaryota</taxon>
        <taxon>Metazoa</taxon>
        <taxon>Ecdysozoa</taxon>
        <taxon>Arthropoda</taxon>
        <taxon>Chelicerata</taxon>
        <taxon>Arachnida</taxon>
        <taxon>Acari</taxon>
        <taxon>Acariformes</taxon>
        <taxon>Sarcoptiformes</taxon>
        <taxon>Oribatida</taxon>
        <taxon>Brachypylina</taxon>
        <taxon>Oppioidea</taxon>
        <taxon>Oppiidae</taxon>
        <taxon>Oppiella</taxon>
    </lineage>
</organism>
<protein>
    <recommendedName>
        <fullName evidence="3">Fibronectin type-III domain-containing protein</fullName>
    </recommendedName>
</protein>
<dbReference type="SUPFAM" id="SSF49265">
    <property type="entry name" value="Fibronectin type III"/>
    <property type="match status" value="1"/>
</dbReference>
<feature type="domain" description="Fibronectin type-III" evidence="3">
    <location>
        <begin position="23"/>
        <end position="116"/>
    </location>
</feature>
<keyword evidence="2" id="KW-1133">Transmembrane helix</keyword>
<dbReference type="OrthoDB" id="6234674at2759"/>
<keyword evidence="2" id="KW-0812">Transmembrane</keyword>
<dbReference type="CDD" id="cd00063">
    <property type="entry name" value="FN3"/>
    <property type="match status" value="1"/>
</dbReference>
<evidence type="ECO:0000313" key="4">
    <source>
        <dbReference type="EMBL" id="CAD7654997.1"/>
    </source>
</evidence>
<evidence type="ECO:0000256" key="2">
    <source>
        <dbReference type="SAM" id="Phobius"/>
    </source>
</evidence>
<dbReference type="EMBL" id="OC923663">
    <property type="protein sequence ID" value="CAD7654997.1"/>
    <property type="molecule type" value="Genomic_DNA"/>
</dbReference>
<dbReference type="InterPro" id="IPR013783">
    <property type="entry name" value="Ig-like_fold"/>
</dbReference>